<evidence type="ECO:0000313" key="4">
    <source>
        <dbReference type="EMBL" id="RXH73404.1"/>
    </source>
</evidence>
<evidence type="ECO:0000256" key="3">
    <source>
        <dbReference type="ARBA" id="ARBA00023274"/>
    </source>
</evidence>
<evidence type="ECO:0000256" key="1">
    <source>
        <dbReference type="ARBA" id="ARBA00007345"/>
    </source>
</evidence>
<proteinExistence type="inferred from homology"/>
<dbReference type="GO" id="GO:0000028">
    <property type="term" value="P:ribosomal small subunit assembly"/>
    <property type="evidence" value="ECO:0007669"/>
    <property type="project" value="TreeGrafter"/>
</dbReference>
<protein>
    <recommendedName>
        <fullName evidence="6">40S ribosomal protein S15</fullName>
    </recommendedName>
</protein>
<dbReference type="Proteomes" id="UP000290289">
    <property type="component" value="Chromosome 15"/>
</dbReference>
<name>A0A498HT08_MALDO</name>
<dbReference type="InterPro" id="IPR023575">
    <property type="entry name" value="Ribosomal_uS19_SF"/>
</dbReference>
<keyword evidence="2" id="KW-0689">Ribosomal protein</keyword>
<dbReference type="GO" id="GO:0022627">
    <property type="term" value="C:cytosolic small ribosomal subunit"/>
    <property type="evidence" value="ECO:0007669"/>
    <property type="project" value="TreeGrafter"/>
</dbReference>
<keyword evidence="3" id="KW-0687">Ribonucleoprotein</keyword>
<dbReference type="GO" id="GO:0003735">
    <property type="term" value="F:structural constituent of ribosome"/>
    <property type="evidence" value="ECO:0007669"/>
    <property type="project" value="InterPro"/>
</dbReference>
<comment type="similarity">
    <text evidence="1">Belongs to the universal ribosomal protein uS19 family.</text>
</comment>
<accession>A0A498HT08</accession>
<sequence length="80" mass="8966">MADVEADVAGARIPKKRAFKKFRFRGVNLDALVDMSIDELVKLFPAIGLAECSRELEYTSLCSNSIKRKKGGIYTKVAKW</sequence>
<evidence type="ECO:0000256" key="2">
    <source>
        <dbReference type="ARBA" id="ARBA00022980"/>
    </source>
</evidence>
<dbReference type="GO" id="GO:0006412">
    <property type="term" value="P:translation"/>
    <property type="evidence" value="ECO:0007669"/>
    <property type="project" value="InterPro"/>
</dbReference>
<dbReference type="EMBL" id="RDQH01000341">
    <property type="protein sequence ID" value="RXH73404.1"/>
    <property type="molecule type" value="Genomic_DNA"/>
</dbReference>
<dbReference type="STRING" id="3750.A0A498HT08"/>
<dbReference type="PANTHER" id="PTHR11880">
    <property type="entry name" value="RIBOSOMAL PROTEIN S19P FAMILY MEMBER"/>
    <property type="match status" value="1"/>
</dbReference>
<gene>
    <name evidence="4" type="ORF">DVH24_016226</name>
</gene>
<organism evidence="4 5">
    <name type="scientific">Malus domestica</name>
    <name type="common">Apple</name>
    <name type="synonym">Pyrus malus</name>
    <dbReference type="NCBI Taxonomy" id="3750"/>
    <lineage>
        <taxon>Eukaryota</taxon>
        <taxon>Viridiplantae</taxon>
        <taxon>Streptophyta</taxon>
        <taxon>Embryophyta</taxon>
        <taxon>Tracheophyta</taxon>
        <taxon>Spermatophyta</taxon>
        <taxon>Magnoliopsida</taxon>
        <taxon>eudicotyledons</taxon>
        <taxon>Gunneridae</taxon>
        <taxon>Pentapetalae</taxon>
        <taxon>rosids</taxon>
        <taxon>fabids</taxon>
        <taxon>Rosales</taxon>
        <taxon>Rosaceae</taxon>
        <taxon>Amygdaloideae</taxon>
        <taxon>Maleae</taxon>
        <taxon>Malus</taxon>
    </lineage>
</organism>
<evidence type="ECO:0008006" key="6">
    <source>
        <dbReference type="Google" id="ProtNLM"/>
    </source>
</evidence>
<dbReference type="InterPro" id="IPR002222">
    <property type="entry name" value="Ribosomal_uS19"/>
</dbReference>
<evidence type="ECO:0000313" key="5">
    <source>
        <dbReference type="Proteomes" id="UP000290289"/>
    </source>
</evidence>
<keyword evidence="5" id="KW-1185">Reference proteome</keyword>
<reference evidence="4 5" key="1">
    <citation type="submission" date="2018-10" db="EMBL/GenBank/DDBJ databases">
        <title>A high-quality apple genome assembly.</title>
        <authorList>
            <person name="Hu J."/>
        </authorList>
    </citation>
    <scope>NUCLEOTIDE SEQUENCE [LARGE SCALE GENOMIC DNA]</scope>
    <source>
        <strain evidence="5">cv. HFTH1</strain>
        <tissue evidence="4">Young leaf</tissue>
    </source>
</reference>
<dbReference type="AlphaFoldDB" id="A0A498HT08"/>
<dbReference type="PANTHER" id="PTHR11880:SF2">
    <property type="entry name" value="SMALL RIBOSOMAL SUBUNIT PROTEIN US19"/>
    <property type="match status" value="1"/>
</dbReference>
<comment type="caution">
    <text evidence="4">The sequence shown here is derived from an EMBL/GenBank/DDBJ whole genome shotgun (WGS) entry which is preliminary data.</text>
</comment>
<dbReference type="Gene3D" id="3.30.860.10">
    <property type="entry name" value="30s Ribosomal Protein S19, Chain A"/>
    <property type="match status" value="1"/>
</dbReference>